<name>A0A1P8MQC6_9RHOB</name>
<dbReference type="GO" id="GO:0016887">
    <property type="term" value="F:ATP hydrolysis activity"/>
    <property type="evidence" value="ECO:0007669"/>
    <property type="project" value="InterPro"/>
</dbReference>
<gene>
    <name evidence="2" type="ORF">BWR18_00035</name>
</gene>
<dbReference type="InterPro" id="IPR027417">
    <property type="entry name" value="P-loop_NTPase"/>
</dbReference>
<dbReference type="SUPFAM" id="SSF52540">
    <property type="entry name" value="P-loop containing nucleoside triphosphate hydrolases"/>
    <property type="match status" value="1"/>
</dbReference>
<dbReference type="GO" id="GO:0006515">
    <property type="term" value="P:protein quality control for misfolded or incompletely synthesized proteins"/>
    <property type="evidence" value="ECO:0007669"/>
    <property type="project" value="TreeGrafter"/>
</dbReference>
<evidence type="ECO:0000313" key="2">
    <source>
        <dbReference type="EMBL" id="APX10265.1"/>
    </source>
</evidence>
<dbReference type="STRING" id="299262.BWR18_00035"/>
<dbReference type="Proteomes" id="UP000186336">
    <property type="component" value="Chromosome"/>
</dbReference>
<dbReference type="GO" id="GO:0005524">
    <property type="term" value="F:ATP binding"/>
    <property type="evidence" value="ECO:0007669"/>
    <property type="project" value="InterPro"/>
</dbReference>
<dbReference type="RefSeq" id="WP_076626079.1">
    <property type="nucleotide sequence ID" value="NZ_CP019312.1"/>
</dbReference>
<evidence type="ECO:0000313" key="3">
    <source>
        <dbReference type="Proteomes" id="UP000186336"/>
    </source>
</evidence>
<dbReference type="OrthoDB" id="5297432at2"/>
<keyword evidence="3" id="KW-1185">Reference proteome</keyword>
<evidence type="ECO:0000259" key="1">
    <source>
        <dbReference type="Pfam" id="PF00004"/>
    </source>
</evidence>
<organism evidence="2 3">
    <name type="scientific">Tateyamaria omphalii</name>
    <dbReference type="NCBI Taxonomy" id="299262"/>
    <lineage>
        <taxon>Bacteria</taxon>
        <taxon>Pseudomonadati</taxon>
        <taxon>Pseudomonadota</taxon>
        <taxon>Alphaproteobacteria</taxon>
        <taxon>Rhodobacterales</taxon>
        <taxon>Roseobacteraceae</taxon>
        <taxon>Tateyamaria</taxon>
    </lineage>
</organism>
<dbReference type="AlphaFoldDB" id="A0A1P8MQC6"/>
<accession>A0A1P8MQC6</accession>
<dbReference type="InterPro" id="IPR027065">
    <property type="entry name" value="Lon_Prtase"/>
</dbReference>
<dbReference type="Pfam" id="PF00004">
    <property type="entry name" value="AAA"/>
    <property type="match status" value="1"/>
</dbReference>
<proteinExistence type="predicted"/>
<feature type="domain" description="ATPase AAA-type core" evidence="1">
    <location>
        <begin position="158"/>
        <end position="296"/>
    </location>
</feature>
<dbReference type="PANTHER" id="PTHR43718:SF2">
    <property type="entry name" value="LON PROTEASE HOMOLOG, MITOCHONDRIAL"/>
    <property type="match status" value="1"/>
</dbReference>
<dbReference type="GO" id="GO:0004176">
    <property type="term" value="F:ATP-dependent peptidase activity"/>
    <property type="evidence" value="ECO:0007669"/>
    <property type="project" value="InterPro"/>
</dbReference>
<dbReference type="EMBL" id="CP019312">
    <property type="protein sequence ID" value="APX10265.1"/>
    <property type="molecule type" value="Genomic_DNA"/>
</dbReference>
<dbReference type="GO" id="GO:0004252">
    <property type="term" value="F:serine-type endopeptidase activity"/>
    <property type="evidence" value="ECO:0007669"/>
    <property type="project" value="InterPro"/>
</dbReference>
<sequence>MTCSTTMIPFHDLDFIDHVPTVREVEDRLKKHLRKLRKESQDAAHEAGLITEDDLKMSFEMLEEVDRTRIRRRAVTYRDRLQASTGMSHLSEENRTRLTALRGGLPVARVATEHEADEIAAALHAEMPWMGRATEEVWHGLRASARDGLAGVRFTPLVLNGPAGIGKSYWARRLAHHLAVPTVKFDATNEPASFALTGSQRGWGSAHAGKLVTTVLEHRHAGPLVIVDEVEKADEVYSTKGSRHTLTDALLPLMERMTATTWQCPYFQVAFDMSWVNWIMTANSRQGLPEPFQSRCVVLDLSDLTIAQLRDFALAEGTRRSLPEAAIAALIGVFDHGAISNTRLSLRTVARMLDRADTLANQPMLH</sequence>
<protein>
    <submittedName>
        <fullName evidence="2">Peptidase</fullName>
    </submittedName>
</protein>
<dbReference type="InterPro" id="IPR003959">
    <property type="entry name" value="ATPase_AAA_core"/>
</dbReference>
<reference evidence="2 3" key="1">
    <citation type="submission" date="2017-01" db="EMBL/GenBank/DDBJ databases">
        <title>Complete genome of Tateyamaria omphalii DOK1-4 isolated from seawater in Dokdo.</title>
        <authorList>
            <person name="Kim J.H."/>
            <person name="Chi W.-J."/>
        </authorList>
    </citation>
    <scope>NUCLEOTIDE SEQUENCE [LARGE SCALE GENOMIC DNA]</scope>
    <source>
        <strain evidence="2 3">DOK1-4</strain>
    </source>
</reference>
<dbReference type="PANTHER" id="PTHR43718">
    <property type="entry name" value="LON PROTEASE"/>
    <property type="match status" value="1"/>
</dbReference>
<dbReference type="Gene3D" id="3.40.50.300">
    <property type="entry name" value="P-loop containing nucleotide triphosphate hydrolases"/>
    <property type="match status" value="1"/>
</dbReference>
<dbReference type="KEGG" id="tom:BWR18_00035"/>